<dbReference type="EMBL" id="JAATLK010000004">
    <property type="protein sequence ID" value="NIZ47769.1"/>
    <property type="molecule type" value="Genomic_DNA"/>
</dbReference>
<keyword evidence="2" id="KW-1185">Reference proteome</keyword>
<dbReference type="AlphaFoldDB" id="A0A968GEG0"/>
<comment type="caution">
    <text evidence="1">The sequence shown here is derived from an EMBL/GenBank/DDBJ whole genome shotgun (WGS) entry which is preliminary data.</text>
</comment>
<name>A0A968GEG0_9SPIO</name>
<evidence type="ECO:0000313" key="2">
    <source>
        <dbReference type="Proteomes" id="UP000752013"/>
    </source>
</evidence>
<evidence type="ECO:0000313" key="1">
    <source>
        <dbReference type="EMBL" id="NIZ47769.1"/>
    </source>
</evidence>
<accession>A0A968GEG0</accession>
<proteinExistence type="predicted"/>
<dbReference type="RefSeq" id="WP_167704527.1">
    <property type="nucleotide sequence ID" value="NZ_CP118171.1"/>
</dbReference>
<dbReference type="Proteomes" id="UP000752013">
    <property type="component" value="Unassembled WGS sequence"/>
</dbReference>
<gene>
    <name evidence="1" type="ORF">HCT46_07565</name>
</gene>
<protein>
    <submittedName>
        <fullName evidence="1">Uncharacterized protein</fullName>
    </submittedName>
</protein>
<sequence>MAKQNKSEPNKEATLEAVVVQDNHTQALQDLVEQQQCENGALAQLLMQEDQSTESLPDDSTSYKVLHAISYRGSTLTIGSLLDSNTIEAHIVQSLLSRGMIRPLSTQNPQAQV</sequence>
<organism evidence="1 2">
    <name type="scientific">Entomospira nematocerorum</name>
    <dbReference type="NCBI Taxonomy" id="2719987"/>
    <lineage>
        <taxon>Bacteria</taxon>
        <taxon>Pseudomonadati</taxon>
        <taxon>Spirochaetota</taxon>
        <taxon>Spirochaetia</taxon>
        <taxon>Spirochaetales</taxon>
        <taxon>Spirochaetaceae</taxon>
        <taxon>Entomospira</taxon>
    </lineage>
</organism>
<reference evidence="1" key="1">
    <citation type="submission" date="2020-03" db="EMBL/GenBank/DDBJ databases">
        <title>Spirochaetal bacteria isolated from arthropods constitute a novel genus Entomospira genus novum within the order Spirochaetales.</title>
        <authorList>
            <person name="Grana-Miraglia L."/>
            <person name="Sikutova S."/>
            <person name="Fingerle V."/>
            <person name="Sing A."/>
            <person name="Castillo-Ramirez S."/>
            <person name="Margos G."/>
            <person name="Rudolf I."/>
        </authorList>
    </citation>
    <scope>NUCLEOTIDE SEQUENCE</scope>
    <source>
        <strain evidence="1">BR208</strain>
    </source>
</reference>